<comment type="caution">
    <text evidence="1">The sequence shown here is derived from an EMBL/GenBank/DDBJ whole genome shotgun (WGS) entry which is preliminary data.</text>
</comment>
<evidence type="ECO:0000313" key="1">
    <source>
        <dbReference type="EMBL" id="CAE7460321.1"/>
    </source>
</evidence>
<accession>A0A812S1A8</accession>
<reference evidence="1" key="1">
    <citation type="submission" date="2021-02" db="EMBL/GenBank/DDBJ databases">
        <authorList>
            <person name="Dougan E. K."/>
            <person name="Rhodes N."/>
            <person name="Thang M."/>
            <person name="Chan C."/>
        </authorList>
    </citation>
    <scope>NUCLEOTIDE SEQUENCE</scope>
</reference>
<evidence type="ECO:0000313" key="2">
    <source>
        <dbReference type="Proteomes" id="UP000604046"/>
    </source>
</evidence>
<dbReference type="Proteomes" id="UP000604046">
    <property type="component" value="Unassembled WGS sequence"/>
</dbReference>
<protein>
    <submittedName>
        <fullName evidence="1">Uncharacterized protein</fullName>
    </submittedName>
</protein>
<dbReference type="OrthoDB" id="442674at2759"/>
<dbReference type="AlphaFoldDB" id="A0A812S1A8"/>
<organism evidence="1 2">
    <name type="scientific">Symbiodinium natans</name>
    <dbReference type="NCBI Taxonomy" id="878477"/>
    <lineage>
        <taxon>Eukaryota</taxon>
        <taxon>Sar</taxon>
        <taxon>Alveolata</taxon>
        <taxon>Dinophyceae</taxon>
        <taxon>Suessiales</taxon>
        <taxon>Symbiodiniaceae</taxon>
        <taxon>Symbiodinium</taxon>
    </lineage>
</organism>
<dbReference type="EMBL" id="CAJNDS010002399">
    <property type="protein sequence ID" value="CAE7460321.1"/>
    <property type="molecule type" value="Genomic_DNA"/>
</dbReference>
<proteinExistence type="predicted"/>
<gene>
    <name evidence="1" type="ORF">SNAT2548_LOCUS25545</name>
</gene>
<sequence>MALPDRVREFCQEMQAAGISRKEALEAVAGAWPTAPEPARRLVCVRIDGRVIEERVLDVSELLKPIRKATAAHEDWATGIGLFLEVAQAPDVPAARTLLRQADVCSCLRLLLLADIFESPCILQLCLDARPAPDEACQHRQHQLPCAEAETELEALIRAVPWHLMERLLAGMPTTKQVLDLAGVWTRPPADAQDHLQAFLSSRCAGLVDEMDLAEDWLAFCERHPHLLGNLPNACGEAFERVRQFLSNLPEFIRAVIQLMIPTLVRVHTGTYTPGTSPGWSCCGQIRKKTRGCKATVQRGSAATDACSTRGHSRGFGRLEAAIVAELTVIQESMVELADKLESGIQLGELGHLVLAEVC</sequence>
<name>A0A812S1A8_9DINO</name>
<keyword evidence="2" id="KW-1185">Reference proteome</keyword>